<evidence type="ECO:0000313" key="1">
    <source>
        <dbReference type="EMBL" id="NIL22715.1"/>
    </source>
</evidence>
<reference evidence="1" key="1">
    <citation type="submission" date="2020-03" db="EMBL/GenBank/DDBJ databases">
        <authorList>
            <person name="Kislichkina A."/>
            <person name="Dentovskaya S."/>
            <person name="Shaikhutdinov R."/>
            <person name="Ivanov S."/>
            <person name="Sizova A."/>
            <person name="Solomentsev V."/>
            <person name="Bogun A."/>
        </authorList>
    </citation>
    <scope>NUCLEOTIDE SEQUENCE</scope>
    <source>
        <strain evidence="1">SCPM-O-B-7610</strain>
    </source>
</reference>
<dbReference type="EMBL" id="JAASAI010000007">
    <property type="protein sequence ID" value="NIL22715.1"/>
    <property type="molecule type" value="Genomic_DNA"/>
</dbReference>
<sequence>MKFFLVWECFDDKFNLLEKGYHFLNIDDIDNIDIHVGDYVNAMAEARDMNPFYFVVTSCHPMPASN</sequence>
<name>A0AA44CLB6_YERMO</name>
<dbReference type="Proteomes" id="UP000712947">
    <property type="component" value="Unassembled WGS sequence"/>
</dbReference>
<accession>A0AA44CLB6</accession>
<dbReference type="RefSeq" id="WP_054878505.1">
    <property type="nucleotide sequence ID" value="NZ_CAWMPT010000004.1"/>
</dbReference>
<organism evidence="1 2">
    <name type="scientific">Yersinia mollaretii</name>
    <dbReference type="NCBI Taxonomy" id="33060"/>
    <lineage>
        <taxon>Bacteria</taxon>
        <taxon>Pseudomonadati</taxon>
        <taxon>Pseudomonadota</taxon>
        <taxon>Gammaproteobacteria</taxon>
        <taxon>Enterobacterales</taxon>
        <taxon>Yersiniaceae</taxon>
        <taxon>Yersinia</taxon>
    </lineage>
</organism>
<dbReference type="AlphaFoldDB" id="A0AA44CLB6"/>
<gene>
    <name evidence="1" type="ORF">HB991_09335</name>
</gene>
<protein>
    <submittedName>
        <fullName evidence="1">Uncharacterized protein</fullName>
    </submittedName>
</protein>
<proteinExistence type="predicted"/>
<comment type="caution">
    <text evidence="1">The sequence shown here is derived from an EMBL/GenBank/DDBJ whole genome shotgun (WGS) entry which is preliminary data.</text>
</comment>
<evidence type="ECO:0000313" key="2">
    <source>
        <dbReference type="Proteomes" id="UP000712947"/>
    </source>
</evidence>